<reference evidence="1" key="1">
    <citation type="journal article" date="2023" name="G3 (Bethesda)">
        <title>A reference genome for the long-term kleptoplast-retaining sea slug Elysia crispata morphotype clarki.</title>
        <authorList>
            <person name="Eastman K.E."/>
            <person name="Pendleton A.L."/>
            <person name="Shaikh M.A."/>
            <person name="Suttiyut T."/>
            <person name="Ogas R."/>
            <person name="Tomko P."/>
            <person name="Gavelis G."/>
            <person name="Widhalm J.R."/>
            <person name="Wisecaver J.H."/>
        </authorList>
    </citation>
    <scope>NUCLEOTIDE SEQUENCE</scope>
    <source>
        <strain evidence="1">ECLA1</strain>
    </source>
</reference>
<name>A0AAE0XZD7_9GAST</name>
<keyword evidence="2" id="KW-1185">Reference proteome</keyword>
<protein>
    <submittedName>
        <fullName evidence="1">Uncharacterized protein</fullName>
    </submittedName>
</protein>
<comment type="caution">
    <text evidence="1">The sequence shown here is derived from an EMBL/GenBank/DDBJ whole genome shotgun (WGS) entry which is preliminary data.</text>
</comment>
<gene>
    <name evidence="1" type="ORF">RRG08_049933</name>
</gene>
<accession>A0AAE0XZD7</accession>
<evidence type="ECO:0000313" key="2">
    <source>
        <dbReference type="Proteomes" id="UP001283361"/>
    </source>
</evidence>
<dbReference type="AlphaFoldDB" id="A0AAE0XZD7"/>
<dbReference type="Proteomes" id="UP001283361">
    <property type="component" value="Unassembled WGS sequence"/>
</dbReference>
<organism evidence="1 2">
    <name type="scientific">Elysia crispata</name>
    <name type="common">lettuce slug</name>
    <dbReference type="NCBI Taxonomy" id="231223"/>
    <lineage>
        <taxon>Eukaryota</taxon>
        <taxon>Metazoa</taxon>
        <taxon>Spiralia</taxon>
        <taxon>Lophotrochozoa</taxon>
        <taxon>Mollusca</taxon>
        <taxon>Gastropoda</taxon>
        <taxon>Heterobranchia</taxon>
        <taxon>Euthyneura</taxon>
        <taxon>Panpulmonata</taxon>
        <taxon>Sacoglossa</taxon>
        <taxon>Placobranchoidea</taxon>
        <taxon>Plakobranchidae</taxon>
        <taxon>Elysia</taxon>
    </lineage>
</organism>
<sequence length="172" mass="18728">MSPENRPHVSERNKTRHLLLVSLALTGLKKLHRAGESSHLGVTGLDWNPASAQLNEKFTSLQCLGVEGNHRVSKQSLSVFVSLVSLVTWPGLVHALGGGFHCPRDDNRSFGDGSLPCQRRPLVTHTVIYSQRLLAHPLSDLGTLKLFLGGAAFLGSQILAVRFASLDLKITY</sequence>
<evidence type="ECO:0000313" key="1">
    <source>
        <dbReference type="EMBL" id="KAK3727310.1"/>
    </source>
</evidence>
<proteinExistence type="predicted"/>
<dbReference type="EMBL" id="JAWDGP010007247">
    <property type="protein sequence ID" value="KAK3727310.1"/>
    <property type="molecule type" value="Genomic_DNA"/>
</dbReference>